<comment type="caution">
    <text evidence="11">The sequence shown here is derived from an EMBL/GenBank/DDBJ whole genome shotgun (WGS) entry which is preliminary data.</text>
</comment>
<keyword evidence="2 9" id="KW-0808">Transferase</keyword>
<dbReference type="NCBIfam" id="TIGR01510">
    <property type="entry name" value="coaD_prev_kdtB"/>
    <property type="match status" value="1"/>
</dbReference>
<comment type="cofactor">
    <cofactor evidence="9">
        <name>Mg(2+)</name>
        <dbReference type="ChEBI" id="CHEBI:18420"/>
    </cofactor>
</comment>
<dbReference type="NCBIfam" id="TIGR00125">
    <property type="entry name" value="cyt_tran_rel"/>
    <property type="match status" value="1"/>
</dbReference>
<dbReference type="EMBL" id="JMIR01000030">
    <property type="protein sequence ID" value="KEO81937.1"/>
    <property type="molecule type" value="Genomic_DNA"/>
</dbReference>
<dbReference type="Gene3D" id="3.40.50.620">
    <property type="entry name" value="HUPs"/>
    <property type="match status" value="1"/>
</dbReference>
<sequence length="161" mass="18141">MKIAIYPGSFDPLTLGHLDIVERSSKIFDKLIVAVMVNPHKNPLFTEEERKDLIREAVKHLPNVEVDSFPGLLVNYAQRKGASAIIKGLRFVSDFESELQMAALNRQMYEEAETLFMPTSQKHSYLSSSIVKEIARHGGPVSDLVPSHVETAMRAKFELMN</sequence>
<dbReference type="PANTHER" id="PTHR21342:SF1">
    <property type="entry name" value="PHOSPHOPANTETHEINE ADENYLYLTRANSFERASE"/>
    <property type="match status" value="1"/>
</dbReference>
<dbReference type="RefSeq" id="WP_038091711.1">
    <property type="nucleotide sequence ID" value="NZ_JMIR01000030.1"/>
</dbReference>
<feature type="binding site" evidence="9">
    <location>
        <position position="41"/>
    </location>
    <ligand>
        <name>substrate</name>
    </ligand>
</feature>
<dbReference type="InterPro" id="IPR014729">
    <property type="entry name" value="Rossmann-like_a/b/a_fold"/>
</dbReference>
<protein>
    <recommendedName>
        <fullName evidence="9">Phosphopantetheine adenylyltransferase</fullName>
        <ecNumber evidence="9">2.7.7.3</ecNumber>
    </recommendedName>
    <alternativeName>
        <fullName evidence="9">Dephospho-CoA pyrophosphorylase</fullName>
    </alternativeName>
    <alternativeName>
        <fullName evidence="9">Pantetheine-phosphate adenylyltransferase</fullName>
        <shortName evidence="9">PPAT</shortName>
    </alternativeName>
</protein>
<dbReference type="Pfam" id="PF01467">
    <property type="entry name" value="CTP_transf_like"/>
    <property type="match status" value="1"/>
</dbReference>
<evidence type="ECO:0000256" key="9">
    <source>
        <dbReference type="HAMAP-Rule" id="MF_00151"/>
    </source>
</evidence>
<dbReference type="AlphaFoldDB" id="A0A074M7F0"/>
<evidence type="ECO:0000256" key="2">
    <source>
        <dbReference type="ARBA" id="ARBA00022679"/>
    </source>
</evidence>
<organism evidence="11 12">
    <name type="scientific">Tumebacillus flagellatus</name>
    <dbReference type="NCBI Taxonomy" id="1157490"/>
    <lineage>
        <taxon>Bacteria</taxon>
        <taxon>Bacillati</taxon>
        <taxon>Bacillota</taxon>
        <taxon>Bacilli</taxon>
        <taxon>Bacillales</taxon>
        <taxon>Alicyclobacillaceae</taxon>
        <taxon>Tumebacillus</taxon>
    </lineage>
</organism>
<dbReference type="GO" id="GO:0005737">
    <property type="term" value="C:cytoplasm"/>
    <property type="evidence" value="ECO:0007669"/>
    <property type="project" value="UniProtKB-SubCell"/>
</dbReference>
<feature type="site" description="Transition state stabilizer" evidence="9">
    <location>
        <position position="17"/>
    </location>
</feature>
<evidence type="ECO:0000256" key="3">
    <source>
        <dbReference type="ARBA" id="ARBA00022695"/>
    </source>
</evidence>
<dbReference type="PANTHER" id="PTHR21342">
    <property type="entry name" value="PHOSPHOPANTETHEINE ADENYLYLTRANSFERASE"/>
    <property type="match status" value="1"/>
</dbReference>
<keyword evidence="1 9" id="KW-0963">Cytoplasm</keyword>
<dbReference type="InterPro" id="IPR004821">
    <property type="entry name" value="Cyt_trans-like"/>
</dbReference>
<dbReference type="eggNOG" id="COG0669">
    <property type="taxonomic scope" value="Bacteria"/>
</dbReference>
<comment type="function">
    <text evidence="9">Reversibly transfers an adenylyl group from ATP to 4'-phosphopantetheine, yielding dephospho-CoA (dPCoA) and pyrophosphate.</text>
</comment>
<evidence type="ECO:0000259" key="10">
    <source>
        <dbReference type="Pfam" id="PF01467"/>
    </source>
</evidence>
<evidence type="ECO:0000256" key="7">
    <source>
        <dbReference type="ARBA" id="ARBA00022993"/>
    </source>
</evidence>
<evidence type="ECO:0000256" key="5">
    <source>
        <dbReference type="ARBA" id="ARBA00022840"/>
    </source>
</evidence>
<name>A0A074M7F0_9BACL</name>
<keyword evidence="6 9" id="KW-0460">Magnesium</keyword>
<feature type="binding site" evidence="9">
    <location>
        <position position="87"/>
    </location>
    <ligand>
        <name>substrate</name>
    </ligand>
</feature>
<dbReference type="GO" id="GO:0004595">
    <property type="term" value="F:pantetheine-phosphate adenylyltransferase activity"/>
    <property type="evidence" value="ECO:0007669"/>
    <property type="project" value="UniProtKB-UniRule"/>
</dbReference>
<dbReference type="GO" id="GO:0015937">
    <property type="term" value="P:coenzyme A biosynthetic process"/>
    <property type="evidence" value="ECO:0007669"/>
    <property type="project" value="UniProtKB-UniRule"/>
</dbReference>
<dbReference type="EC" id="2.7.7.3" evidence="9"/>
<keyword evidence="5 9" id="KW-0067">ATP-binding</keyword>
<evidence type="ECO:0000313" key="12">
    <source>
        <dbReference type="Proteomes" id="UP000027931"/>
    </source>
</evidence>
<dbReference type="UniPathway" id="UPA00241">
    <property type="reaction ID" value="UER00355"/>
</dbReference>
<dbReference type="InterPro" id="IPR001980">
    <property type="entry name" value="PPAT"/>
</dbReference>
<dbReference type="PRINTS" id="PR01020">
    <property type="entry name" value="LPSBIOSNTHSS"/>
</dbReference>
<dbReference type="OrthoDB" id="9806661at2"/>
<dbReference type="STRING" id="1157490.EL26_18080"/>
<keyword evidence="7 9" id="KW-0173">Coenzyme A biosynthesis</keyword>
<comment type="similarity">
    <text evidence="9">Belongs to the bacterial CoaD family.</text>
</comment>
<gene>
    <name evidence="9 11" type="primary">coaD</name>
    <name evidence="11" type="ORF">EL26_18080</name>
</gene>
<feature type="domain" description="Cytidyltransferase-like" evidence="10">
    <location>
        <begin position="5"/>
        <end position="133"/>
    </location>
</feature>
<evidence type="ECO:0000256" key="8">
    <source>
        <dbReference type="ARBA" id="ARBA00029346"/>
    </source>
</evidence>
<dbReference type="SUPFAM" id="SSF52374">
    <property type="entry name" value="Nucleotidylyl transferase"/>
    <property type="match status" value="1"/>
</dbReference>
<comment type="pathway">
    <text evidence="9">Cofactor biosynthesis; coenzyme A biosynthesis; CoA from (R)-pantothenate: step 4/5.</text>
</comment>
<feature type="binding site" evidence="9">
    <location>
        <position position="98"/>
    </location>
    <ligand>
        <name>ATP</name>
        <dbReference type="ChEBI" id="CHEBI:30616"/>
    </ligand>
</feature>
<accession>A0A074M7F0</accession>
<evidence type="ECO:0000256" key="1">
    <source>
        <dbReference type="ARBA" id="ARBA00022490"/>
    </source>
</evidence>
<keyword evidence="4 9" id="KW-0547">Nucleotide-binding</keyword>
<feature type="binding site" evidence="9">
    <location>
        <position position="17"/>
    </location>
    <ligand>
        <name>ATP</name>
        <dbReference type="ChEBI" id="CHEBI:30616"/>
    </ligand>
</feature>
<feature type="binding site" evidence="9">
    <location>
        <position position="73"/>
    </location>
    <ligand>
        <name>substrate</name>
    </ligand>
</feature>
<keyword evidence="12" id="KW-1185">Reference proteome</keyword>
<dbReference type="GO" id="GO:0005524">
    <property type="term" value="F:ATP binding"/>
    <property type="evidence" value="ECO:0007669"/>
    <property type="project" value="UniProtKB-KW"/>
</dbReference>
<evidence type="ECO:0000313" key="11">
    <source>
        <dbReference type="EMBL" id="KEO81937.1"/>
    </source>
</evidence>
<keyword evidence="3 9" id="KW-0548">Nucleotidyltransferase</keyword>
<feature type="binding site" evidence="9">
    <location>
        <begin position="9"/>
        <end position="10"/>
    </location>
    <ligand>
        <name>ATP</name>
        <dbReference type="ChEBI" id="CHEBI:30616"/>
    </ligand>
</feature>
<evidence type="ECO:0000256" key="6">
    <source>
        <dbReference type="ARBA" id="ARBA00022842"/>
    </source>
</evidence>
<reference evidence="11 12" key="1">
    <citation type="journal article" date="2013" name="Int. J. Syst. Evol. Microbiol.">
        <title>Tumebacillus flagellatus sp. nov., an alpha-amylase/pullulanase-producing bacterium isolated from cassava wastewater.</title>
        <authorList>
            <person name="Wang Q."/>
            <person name="Xie N."/>
            <person name="Qin Y."/>
            <person name="Shen N."/>
            <person name="Zhu J."/>
            <person name="Mi H."/>
            <person name="Huang R."/>
        </authorList>
    </citation>
    <scope>NUCLEOTIDE SEQUENCE [LARGE SCALE GENOMIC DNA]</scope>
    <source>
        <strain evidence="11 12">GST4</strain>
    </source>
</reference>
<proteinExistence type="inferred from homology"/>
<dbReference type="CDD" id="cd02163">
    <property type="entry name" value="PPAT"/>
    <property type="match status" value="1"/>
</dbReference>
<comment type="subunit">
    <text evidence="9">Homohexamer.</text>
</comment>
<comment type="subcellular location">
    <subcellularLocation>
        <location evidence="9">Cytoplasm</location>
    </subcellularLocation>
</comment>
<evidence type="ECO:0000256" key="4">
    <source>
        <dbReference type="ARBA" id="ARBA00022741"/>
    </source>
</evidence>
<feature type="binding site" evidence="9">
    <location>
        <begin position="123"/>
        <end position="129"/>
    </location>
    <ligand>
        <name>ATP</name>
        <dbReference type="ChEBI" id="CHEBI:30616"/>
    </ligand>
</feature>
<comment type="catalytic activity">
    <reaction evidence="8 9">
        <text>(R)-4'-phosphopantetheine + ATP + H(+) = 3'-dephospho-CoA + diphosphate</text>
        <dbReference type="Rhea" id="RHEA:19801"/>
        <dbReference type="ChEBI" id="CHEBI:15378"/>
        <dbReference type="ChEBI" id="CHEBI:30616"/>
        <dbReference type="ChEBI" id="CHEBI:33019"/>
        <dbReference type="ChEBI" id="CHEBI:57328"/>
        <dbReference type="ChEBI" id="CHEBI:61723"/>
        <dbReference type="EC" id="2.7.7.3"/>
    </reaction>
</comment>
<dbReference type="Proteomes" id="UP000027931">
    <property type="component" value="Unassembled WGS sequence"/>
</dbReference>
<feature type="binding site" evidence="9">
    <location>
        <begin position="88"/>
        <end position="90"/>
    </location>
    <ligand>
        <name>ATP</name>
        <dbReference type="ChEBI" id="CHEBI:30616"/>
    </ligand>
</feature>
<feature type="binding site" evidence="9">
    <location>
        <position position="9"/>
    </location>
    <ligand>
        <name>substrate</name>
    </ligand>
</feature>
<dbReference type="HAMAP" id="MF_00151">
    <property type="entry name" value="PPAT_bact"/>
    <property type="match status" value="1"/>
</dbReference>